<proteinExistence type="predicted"/>
<feature type="transmembrane region" description="Helical" evidence="1">
    <location>
        <begin position="369"/>
        <end position="388"/>
    </location>
</feature>
<dbReference type="Proteomes" id="UP001175271">
    <property type="component" value="Unassembled WGS sequence"/>
</dbReference>
<keyword evidence="3" id="KW-1185">Reference proteome</keyword>
<keyword evidence="1" id="KW-0812">Transmembrane</keyword>
<feature type="transmembrane region" description="Helical" evidence="1">
    <location>
        <begin position="597"/>
        <end position="617"/>
    </location>
</feature>
<evidence type="ECO:0000256" key="1">
    <source>
        <dbReference type="SAM" id="Phobius"/>
    </source>
</evidence>
<reference evidence="2" key="1">
    <citation type="submission" date="2023-06" db="EMBL/GenBank/DDBJ databases">
        <title>Genomic analysis of the entomopathogenic nematode Steinernema hermaphroditum.</title>
        <authorList>
            <person name="Schwarz E.M."/>
            <person name="Heppert J.K."/>
            <person name="Baniya A."/>
            <person name="Schwartz H.T."/>
            <person name="Tan C.-H."/>
            <person name="Antoshechkin I."/>
            <person name="Sternberg P.W."/>
            <person name="Goodrich-Blair H."/>
            <person name="Dillman A.R."/>
        </authorList>
    </citation>
    <scope>NUCLEOTIDE SEQUENCE</scope>
    <source>
        <strain evidence="2">PS9179</strain>
        <tissue evidence="2">Whole animal</tissue>
    </source>
</reference>
<keyword evidence="1" id="KW-0472">Membrane</keyword>
<gene>
    <name evidence="2" type="ORF">QR680_013402</name>
</gene>
<comment type="caution">
    <text evidence="2">The sequence shown here is derived from an EMBL/GenBank/DDBJ whole genome shotgun (WGS) entry which is preliminary data.</text>
</comment>
<evidence type="ECO:0000313" key="3">
    <source>
        <dbReference type="Proteomes" id="UP001175271"/>
    </source>
</evidence>
<evidence type="ECO:0000313" key="2">
    <source>
        <dbReference type="EMBL" id="KAK0418150.1"/>
    </source>
</evidence>
<dbReference type="EMBL" id="JAUCMV010000002">
    <property type="protein sequence ID" value="KAK0418150.1"/>
    <property type="molecule type" value="Genomic_DNA"/>
</dbReference>
<protein>
    <submittedName>
        <fullName evidence="2">Uncharacterized protein</fullName>
    </submittedName>
</protein>
<feature type="transmembrane region" description="Helical" evidence="1">
    <location>
        <begin position="16"/>
        <end position="37"/>
    </location>
</feature>
<keyword evidence="1" id="KW-1133">Transmembrane helix</keyword>
<organism evidence="2 3">
    <name type="scientific">Steinernema hermaphroditum</name>
    <dbReference type="NCBI Taxonomy" id="289476"/>
    <lineage>
        <taxon>Eukaryota</taxon>
        <taxon>Metazoa</taxon>
        <taxon>Ecdysozoa</taxon>
        <taxon>Nematoda</taxon>
        <taxon>Chromadorea</taxon>
        <taxon>Rhabditida</taxon>
        <taxon>Tylenchina</taxon>
        <taxon>Panagrolaimomorpha</taxon>
        <taxon>Strongyloidoidea</taxon>
        <taxon>Steinernematidae</taxon>
        <taxon>Steinernema</taxon>
    </lineage>
</organism>
<sequence length="672" mass="76128">MVVLLTRSHGRVDRGGLVLGGFLLLCIVFVVFLPSIFEEMRRSGESPSRLGERRNGDGGSVADEVLLAMEKFNEMDAHFKEHFDRILFDLSSNRSSLDVLVLSFVHHEKKQKEIMLRHHITSRTETAKHHLFEKLTSNKTSSDRRLVHLLLKTLSSDRARDLEEFLIDFIDSPTSHSSADLEEKMEFYEEEVLKIRNLVAERTKEIDRLWSTQKKELTPGLTPKCQLDADNAGVLFGCYRDRFVRHRECDCEYTPERDQRLVLCVAVGCIAFGLALLQLSRRCDQGHRRGSKIPLVYPDFMLPKEGFGPKHLYHIPPSAIPILRPPPSIVRFSANFSDALTSQTASDPIDNHIGSRRALAGQRVPMSRLIAYPCFFVFIYAFMHYVILNRPGPDIPKGAKFCFGDRDASCYFSRSLDSFEKNQAEFNSKLARYAAGQNQTGASFEEILDTMEAEEKELAAEYSVRNRTEEIWLLLDKYSSSSDDKIARQLILEDLGRERTVAFDLFLSDFLDSSTADSLAKLQAIEESFKSRTASVCPRGSSEYLRITGTPGIRPECMLEDSSVEGILSLYKEMYHQPEKTNFHRCSHRALPIRISILQSLCLMAGIATGLVLGSFVGPLSDFIAERCERCNKAESTPSTPIFEASTFVFPKTEASFSADLKQTHRFTVYLT</sequence>
<name>A0AA39I5E2_9BILA</name>
<feature type="transmembrane region" description="Helical" evidence="1">
    <location>
        <begin position="260"/>
        <end position="279"/>
    </location>
</feature>
<accession>A0AA39I5E2</accession>
<dbReference type="AlphaFoldDB" id="A0AA39I5E2"/>